<dbReference type="SMART" id="SM00382">
    <property type="entry name" value="AAA"/>
    <property type="match status" value="1"/>
</dbReference>
<keyword evidence="4 6" id="KW-0067">ATP-binding</keyword>
<dbReference type="GO" id="GO:0005524">
    <property type="term" value="F:ATP binding"/>
    <property type="evidence" value="ECO:0007669"/>
    <property type="project" value="UniProtKB-KW"/>
</dbReference>
<dbReference type="Gene3D" id="2.40.50.100">
    <property type="match status" value="1"/>
</dbReference>
<dbReference type="SUPFAM" id="SSF52540">
    <property type="entry name" value="P-loop containing nucleoside triphosphate hydrolases"/>
    <property type="match status" value="1"/>
</dbReference>
<evidence type="ECO:0000256" key="2">
    <source>
        <dbReference type="ARBA" id="ARBA00022475"/>
    </source>
</evidence>
<reference evidence="6 7" key="1">
    <citation type="submission" date="2018-08" db="EMBL/GenBank/DDBJ databases">
        <title>Achromobacter xylosoxidans Genome sequencing and assembly.</title>
        <authorList>
            <person name="Wang R."/>
            <person name="Rensing C."/>
            <person name="Li Y."/>
        </authorList>
    </citation>
    <scope>NUCLEOTIDE SEQUENCE [LARGE SCALE GENOMIC DNA]</scope>
    <source>
        <strain evidence="6 7">GD003A</strain>
    </source>
</reference>
<dbReference type="InterPro" id="IPR008995">
    <property type="entry name" value="Mo/tungstate-bd_C_term_dom"/>
</dbReference>
<evidence type="ECO:0000313" key="6">
    <source>
        <dbReference type="EMBL" id="RPJ88383.1"/>
    </source>
</evidence>
<organism evidence="6 7">
    <name type="scientific">Alcaligenes xylosoxydans xylosoxydans</name>
    <name type="common">Achromobacter xylosoxidans</name>
    <dbReference type="NCBI Taxonomy" id="85698"/>
    <lineage>
        <taxon>Bacteria</taxon>
        <taxon>Pseudomonadati</taxon>
        <taxon>Pseudomonadota</taxon>
        <taxon>Betaproteobacteria</taxon>
        <taxon>Burkholderiales</taxon>
        <taxon>Alcaligenaceae</taxon>
        <taxon>Achromobacter</taxon>
    </lineage>
</organism>
<accession>A0A424W4Z4</accession>
<dbReference type="EMBL" id="QVXO01000066">
    <property type="protein sequence ID" value="RPJ88383.1"/>
    <property type="molecule type" value="Genomic_DNA"/>
</dbReference>
<feature type="domain" description="ABC transporter" evidence="5">
    <location>
        <begin position="5"/>
        <end position="235"/>
    </location>
</feature>
<keyword evidence="2" id="KW-0472">Membrane</keyword>
<dbReference type="PROSITE" id="PS00211">
    <property type="entry name" value="ABC_TRANSPORTER_1"/>
    <property type="match status" value="1"/>
</dbReference>
<gene>
    <name evidence="6" type="ORF">DY367_28015</name>
</gene>
<keyword evidence="3" id="KW-0547">Nucleotide-binding</keyword>
<keyword evidence="2" id="KW-1003">Cell membrane</keyword>
<comment type="caution">
    <text evidence="6">The sequence shown here is derived from an EMBL/GenBank/DDBJ whole genome shotgun (WGS) entry which is preliminary data.</text>
</comment>
<dbReference type="GO" id="GO:0043190">
    <property type="term" value="C:ATP-binding cassette (ABC) transporter complex"/>
    <property type="evidence" value="ECO:0007669"/>
    <property type="project" value="InterPro"/>
</dbReference>
<dbReference type="GO" id="GO:0022857">
    <property type="term" value="F:transmembrane transporter activity"/>
    <property type="evidence" value="ECO:0007669"/>
    <property type="project" value="InterPro"/>
</dbReference>
<evidence type="ECO:0000259" key="5">
    <source>
        <dbReference type="PROSITE" id="PS50893"/>
    </source>
</evidence>
<dbReference type="InterPro" id="IPR050093">
    <property type="entry name" value="ABC_SmlMolc_Importer"/>
</dbReference>
<dbReference type="OrthoDB" id="5298774at2"/>
<dbReference type="InterPro" id="IPR003593">
    <property type="entry name" value="AAA+_ATPase"/>
</dbReference>
<dbReference type="RefSeq" id="WP_118934484.1">
    <property type="nucleotide sequence ID" value="NZ_CP061008.1"/>
</dbReference>
<dbReference type="Pfam" id="PF08402">
    <property type="entry name" value="TOBE_2"/>
    <property type="match status" value="1"/>
</dbReference>
<keyword evidence="1" id="KW-0813">Transport</keyword>
<dbReference type="FunFam" id="3.40.50.300:FF:000133">
    <property type="entry name" value="Spermidine/putrescine import ATP-binding protein PotA"/>
    <property type="match status" value="1"/>
</dbReference>
<evidence type="ECO:0000256" key="4">
    <source>
        <dbReference type="ARBA" id="ARBA00022840"/>
    </source>
</evidence>
<dbReference type="GO" id="GO:0016887">
    <property type="term" value="F:ATP hydrolysis activity"/>
    <property type="evidence" value="ECO:0007669"/>
    <property type="project" value="InterPro"/>
</dbReference>
<dbReference type="GO" id="GO:0015847">
    <property type="term" value="P:putrescine transport"/>
    <property type="evidence" value="ECO:0007669"/>
    <property type="project" value="UniProtKB-ARBA"/>
</dbReference>
<dbReference type="SUPFAM" id="SSF50331">
    <property type="entry name" value="MOP-like"/>
    <property type="match status" value="1"/>
</dbReference>
<dbReference type="Pfam" id="PF00005">
    <property type="entry name" value="ABC_tran"/>
    <property type="match status" value="1"/>
</dbReference>
<dbReference type="PANTHER" id="PTHR42781">
    <property type="entry name" value="SPERMIDINE/PUTRESCINE IMPORT ATP-BINDING PROTEIN POTA"/>
    <property type="match status" value="1"/>
</dbReference>
<sequence>MSALLTIEGVSMRFGAYQALDRIDLEIQQGEFVALLGPSGCGKTTLLRSIAGFLRPESGRILIEGQDISRLAAHHRPLNTVFQNYALFPHMSVLENVAYGPRRQGASKQAAAERARSALDMVGLADFGARYPREMSGGQQQRVALARAIVNQPKLLLLDEPLSALDLKLRKRMQLELKHLQAKLGIAFIFVTHDQEEAMTMADRVVVMHAGKIEQVGGGTEIYRHPATRFVAEFIGDANFMPYTASGDALQLDAQGLRVPFPGKAAPARGLAVLRPEDLRLADESAAHGLNGTVTDVINVGSHCMIHVDIGGQILVARHGGIAPSGLGPGAAARLAFAPEHLHLIGEQP</sequence>
<dbReference type="InterPro" id="IPR013611">
    <property type="entry name" value="Transp-assoc_OB_typ2"/>
</dbReference>
<dbReference type="PROSITE" id="PS50893">
    <property type="entry name" value="ABC_TRANSPORTER_2"/>
    <property type="match status" value="1"/>
</dbReference>
<dbReference type="AlphaFoldDB" id="A0A424W4Z4"/>
<dbReference type="InterPro" id="IPR003439">
    <property type="entry name" value="ABC_transporter-like_ATP-bd"/>
</dbReference>
<dbReference type="Proteomes" id="UP000285324">
    <property type="component" value="Unassembled WGS sequence"/>
</dbReference>
<evidence type="ECO:0000313" key="7">
    <source>
        <dbReference type="Proteomes" id="UP000285324"/>
    </source>
</evidence>
<dbReference type="Gene3D" id="3.40.50.300">
    <property type="entry name" value="P-loop containing nucleotide triphosphate hydrolases"/>
    <property type="match status" value="1"/>
</dbReference>
<protein>
    <submittedName>
        <fullName evidence="6">ABC transporter ATP-binding protein</fullName>
    </submittedName>
</protein>
<proteinExistence type="predicted"/>
<evidence type="ECO:0000256" key="3">
    <source>
        <dbReference type="ARBA" id="ARBA00022741"/>
    </source>
</evidence>
<dbReference type="InterPro" id="IPR027417">
    <property type="entry name" value="P-loop_NTPase"/>
</dbReference>
<evidence type="ECO:0000256" key="1">
    <source>
        <dbReference type="ARBA" id="ARBA00022448"/>
    </source>
</evidence>
<dbReference type="PANTHER" id="PTHR42781:SF4">
    <property type="entry name" value="SPERMIDINE_PUTRESCINE IMPORT ATP-BINDING PROTEIN POTA"/>
    <property type="match status" value="1"/>
</dbReference>
<name>A0A424W4Z4_ALCXX</name>
<dbReference type="InterPro" id="IPR017871">
    <property type="entry name" value="ABC_transporter-like_CS"/>
</dbReference>